<dbReference type="PANTHER" id="PTHR46082:SF6">
    <property type="entry name" value="AAA+ ATPASE DOMAIN-CONTAINING PROTEIN-RELATED"/>
    <property type="match status" value="1"/>
</dbReference>
<sequence>MSPRRADIHTGSAGQCASRYTIYSRYVSLLESSRQAARASYIRVEAIEKFEEADRADHSLLRLVLDQLAIYREQRNDAVLDELHCTVVGKFRRIFGHGNWNTVTAMHEHGHMLCGEKRYDRGPDSVPVLCIFNTLGAVYAKRQKMKQAEAILVRAMVGFQRQSGERDVDRGLQPRRLYQDRGKLSHTIRTYHGAAHGFREIMGISYKTRITAFTQLAALCSARRAFPEAEEAYTLALQRLGEAARQDSIDALILKLDLGISSAKVLRALAPAARRRAHMLGNGSAVCDEEYSAMSYAASFGLGNLLRSQRRLAEAEAMYQQAWTAR</sequence>
<dbReference type="SUPFAM" id="SSF48452">
    <property type="entry name" value="TPR-like"/>
    <property type="match status" value="1"/>
</dbReference>
<name>A0AAW0RFE3_9HYPO</name>
<dbReference type="PANTHER" id="PTHR46082">
    <property type="entry name" value="ATP/GTP-BINDING PROTEIN-RELATED"/>
    <property type="match status" value="1"/>
</dbReference>
<protein>
    <submittedName>
        <fullName evidence="1">Uncharacterized protein</fullName>
    </submittedName>
</protein>
<comment type="caution">
    <text evidence="1">The sequence shown here is derived from an EMBL/GenBank/DDBJ whole genome shotgun (WGS) entry which is preliminary data.</text>
</comment>
<feature type="non-terminal residue" evidence="1">
    <location>
        <position position="326"/>
    </location>
</feature>
<dbReference type="EMBL" id="JAAHCF010001754">
    <property type="protein sequence ID" value="KAK8140733.1"/>
    <property type="molecule type" value="Genomic_DNA"/>
</dbReference>
<dbReference type="InterPro" id="IPR053137">
    <property type="entry name" value="NLR-like"/>
</dbReference>
<reference evidence="1 2" key="1">
    <citation type="submission" date="2020-02" db="EMBL/GenBank/DDBJ databases">
        <title>Comparative genomics of the hypocrealean fungal genus Beauvera.</title>
        <authorList>
            <person name="Showalter D.N."/>
            <person name="Bushley K.E."/>
            <person name="Rehner S.A."/>
        </authorList>
    </citation>
    <scope>NUCLEOTIDE SEQUENCE [LARGE SCALE GENOMIC DNA]</scope>
    <source>
        <strain evidence="1 2">ARSEF4384</strain>
    </source>
</reference>
<accession>A0AAW0RFE3</accession>
<organism evidence="1 2">
    <name type="scientific">Beauveria asiatica</name>
    <dbReference type="NCBI Taxonomy" id="1069075"/>
    <lineage>
        <taxon>Eukaryota</taxon>
        <taxon>Fungi</taxon>
        <taxon>Dikarya</taxon>
        <taxon>Ascomycota</taxon>
        <taxon>Pezizomycotina</taxon>
        <taxon>Sordariomycetes</taxon>
        <taxon>Hypocreomycetidae</taxon>
        <taxon>Hypocreales</taxon>
        <taxon>Cordycipitaceae</taxon>
        <taxon>Beauveria</taxon>
    </lineage>
</organism>
<gene>
    <name evidence="1" type="ORF">G3M48_002313</name>
</gene>
<keyword evidence="2" id="KW-1185">Reference proteome</keyword>
<dbReference type="Proteomes" id="UP001397290">
    <property type="component" value="Unassembled WGS sequence"/>
</dbReference>
<evidence type="ECO:0000313" key="1">
    <source>
        <dbReference type="EMBL" id="KAK8140733.1"/>
    </source>
</evidence>
<dbReference type="AlphaFoldDB" id="A0AAW0RFE3"/>
<proteinExistence type="predicted"/>
<dbReference type="Gene3D" id="1.25.40.10">
    <property type="entry name" value="Tetratricopeptide repeat domain"/>
    <property type="match status" value="1"/>
</dbReference>
<dbReference type="InterPro" id="IPR011990">
    <property type="entry name" value="TPR-like_helical_dom_sf"/>
</dbReference>
<evidence type="ECO:0000313" key="2">
    <source>
        <dbReference type="Proteomes" id="UP001397290"/>
    </source>
</evidence>